<reference evidence="1" key="1">
    <citation type="journal article" date="2012" name="PLoS Genet.">
        <title>Comparative analysis of the genomes of two field isolates of the rice blast fungus Magnaporthe oryzae.</title>
        <authorList>
            <person name="Xue M."/>
            <person name="Yang J."/>
            <person name="Li Z."/>
            <person name="Hu S."/>
            <person name="Yao N."/>
            <person name="Dean R.A."/>
            <person name="Zhao W."/>
            <person name="Shen M."/>
            <person name="Zhang H."/>
            <person name="Li C."/>
            <person name="Liu L."/>
            <person name="Cao L."/>
            <person name="Xu X."/>
            <person name="Xing Y."/>
            <person name="Hsiang T."/>
            <person name="Zhang Z."/>
            <person name="Xu J.R."/>
            <person name="Peng Y.L."/>
        </authorList>
    </citation>
    <scope>NUCLEOTIDE SEQUENCE</scope>
    <source>
        <strain evidence="1">Y34</strain>
    </source>
</reference>
<accession>A0AA97PMQ6</accession>
<evidence type="ECO:0008006" key="2">
    <source>
        <dbReference type="Google" id="ProtNLM"/>
    </source>
</evidence>
<dbReference type="InterPro" id="IPR011333">
    <property type="entry name" value="SKP1/BTB/POZ_sf"/>
</dbReference>
<dbReference type="Proteomes" id="UP000011086">
    <property type="component" value="Unassembled WGS sequence"/>
</dbReference>
<name>A0AA97PMQ6_PYRO3</name>
<sequence>MAEKNADESRFEVLDPEGDVILSIHDSTCDKQVEFLVSSKALSLALPVFLAMFGGNFAEGARLRHENRPCINLVDDNAGTMSPILRIFHHQAVGVEFSVEPETLATLAIHCEKYDCDRALRPWIEHWCTRSCQKLSSLEDFGYVLLAAYLFRSSSLSVIIANVAMQLKPEFIQAWKYREQDVLSRLPDTIISAVQGRIIEIREKTRAELGNSEALLREQDASFVMFGGDTVGGLFSHNATSPAVANGRAIYYMHSGGNTFEIQKIPDRSVPPMRGS</sequence>
<dbReference type="Gene3D" id="3.30.710.10">
    <property type="entry name" value="Potassium Channel Kv1.1, Chain A"/>
    <property type="match status" value="1"/>
</dbReference>
<evidence type="ECO:0000313" key="1">
    <source>
        <dbReference type="EMBL" id="ELQ40411.1"/>
    </source>
</evidence>
<gene>
    <name evidence="1" type="ORF">OOU_Y34scaffold00439g1</name>
</gene>
<proteinExistence type="predicted"/>
<dbReference type="EMBL" id="JH793666">
    <property type="protein sequence ID" value="ELQ40411.1"/>
    <property type="molecule type" value="Genomic_DNA"/>
</dbReference>
<dbReference type="AlphaFoldDB" id="A0AA97PMQ6"/>
<organism evidence="1">
    <name type="scientific">Pyricularia oryzae (strain Y34)</name>
    <name type="common">Rice blast fungus</name>
    <name type="synonym">Magnaporthe oryzae</name>
    <dbReference type="NCBI Taxonomy" id="1143189"/>
    <lineage>
        <taxon>Eukaryota</taxon>
        <taxon>Fungi</taxon>
        <taxon>Dikarya</taxon>
        <taxon>Ascomycota</taxon>
        <taxon>Pezizomycotina</taxon>
        <taxon>Sordariomycetes</taxon>
        <taxon>Sordariomycetidae</taxon>
        <taxon>Magnaporthales</taxon>
        <taxon>Pyriculariaceae</taxon>
        <taxon>Pyricularia</taxon>
    </lineage>
</organism>
<protein>
    <recommendedName>
        <fullName evidence="2">BTB domain-containing protein</fullName>
    </recommendedName>
</protein>